<keyword evidence="2" id="KW-1185">Reference proteome</keyword>
<proteinExistence type="predicted"/>
<dbReference type="Proteomes" id="UP001054945">
    <property type="component" value="Unassembled WGS sequence"/>
</dbReference>
<reference evidence="1 2" key="1">
    <citation type="submission" date="2021-06" db="EMBL/GenBank/DDBJ databases">
        <title>Caerostris extrusa draft genome.</title>
        <authorList>
            <person name="Kono N."/>
            <person name="Arakawa K."/>
        </authorList>
    </citation>
    <scope>NUCLEOTIDE SEQUENCE [LARGE SCALE GENOMIC DNA]</scope>
</reference>
<evidence type="ECO:0000313" key="2">
    <source>
        <dbReference type="Proteomes" id="UP001054945"/>
    </source>
</evidence>
<gene>
    <name evidence="1" type="ORF">CEXT_92931</name>
</gene>
<comment type="caution">
    <text evidence="1">The sequence shown here is derived from an EMBL/GenBank/DDBJ whole genome shotgun (WGS) entry which is preliminary data.</text>
</comment>
<protein>
    <submittedName>
        <fullName evidence="1">Uncharacterized protein</fullName>
    </submittedName>
</protein>
<organism evidence="1 2">
    <name type="scientific">Caerostris extrusa</name>
    <name type="common">Bark spider</name>
    <name type="synonym">Caerostris bankana</name>
    <dbReference type="NCBI Taxonomy" id="172846"/>
    <lineage>
        <taxon>Eukaryota</taxon>
        <taxon>Metazoa</taxon>
        <taxon>Ecdysozoa</taxon>
        <taxon>Arthropoda</taxon>
        <taxon>Chelicerata</taxon>
        <taxon>Arachnida</taxon>
        <taxon>Araneae</taxon>
        <taxon>Araneomorphae</taxon>
        <taxon>Entelegynae</taxon>
        <taxon>Araneoidea</taxon>
        <taxon>Araneidae</taxon>
        <taxon>Caerostris</taxon>
    </lineage>
</organism>
<accession>A0AAV4NUF5</accession>
<name>A0AAV4NUF5_CAEEX</name>
<sequence length="68" mass="8118">MDLVFISVYLELCQVWREFENSEALIQIANRIASSSKASVTCRDNNHYYRCRNPDCETHEKKRTELYE</sequence>
<dbReference type="EMBL" id="BPLR01003759">
    <property type="protein sequence ID" value="GIX88363.1"/>
    <property type="molecule type" value="Genomic_DNA"/>
</dbReference>
<dbReference type="AlphaFoldDB" id="A0AAV4NUF5"/>
<evidence type="ECO:0000313" key="1">
    <source>
        <dbReference type="EMBL" id="GIX88363.1"/>
    </source>
</evidence>